<feature type="compositionally biased region" description="Basic and acidic residues" evidence="2">
    <location>
        <begin position="9"/>
        <end position="28"/>
    </location>
</feature>
<dbReference type="SMART" id="SM00338">
    <property type="entry name" value="BRLZ"/>
    <property type="match status" value="1"/>
</dbReference>
<accession>A0AAD5XC61</accession>
<comment type="caution">
    <text evidence="4">The sequence shown here is derived from an EMBL/GenBank/DDBJ whole genome shotgun (WGS) entry which is preliminary data.</text>
</comment>
<dbReference type="Proteomes" id="UP001211907">
    <property type="component" value="Unassembled WGS sequence"/>
</dbReference>
<evidence type="ECO:0000256" key="2">
    <source>
        <dbReference type="SAM" id="MobiDB-lite"/>
    </source>
</evidence>
<dbReference type="EMBL" id="JADGJH010000980">
    <property type="protein sequence ID" value="KAJ3120253.1"/>
    <property type="molecule type" value="Genomic_DNA"/>
</dbReference>
<evidence type="ECO:0000259" key="3">
    <source>
        <dbReference type="SMART" id="SM00338"/>
    </source>
</evidence>
<protein>
    <recommendedName>
        <fullName evidence="3">BZIP domain-containing protein</fullName>
    </recommendedName>
</protein>
<evidence type="ECO:0000256" key="1">
    <source>
        <dbReference type="SAM" id="Coils"/>
    </source>
</evidence>
<dbReference type="Pfam" id="PF00170">
    <property type="entry name" value="bZIP_1"/>
    <property type="match status" value="1"/>
</dbReference>
<dbReference type="InterPro" id="IPR046347">
    <property type="entry name" value="bZIP_sf"/>
</dbReference>
<proteinExistence type="predicted"/>
<dbReference type="AlphaFoldDB" id="A0AAD5XC61"/>
<reference evidence="4" key="1">
    <citation type="submission" date="2020-05" db="EMBL/GenBank/DDBJ databases">
        <title>Phylogenomic resolution of chytrid fungi.</title>
        <authorList>
            <person name="Stajich J.E."/>
            <person name="Amses K."/>
            <person name="Simmons R."/>
            <person name="Seto K."/>
            <person name="Myers J."/>
            <person name="Bonds A."/>
            <person name="Quandt C.A."/>
            <person name="Barry K."/>
            <person name="Liu P."/>
            <person name="Grigoriev I."/>
            <person name="Longcore J.E."/>
            <person name="James T.Y."/>
        </authorList>
    </citation>
    <scope>NUCLEOTIDE SEQUENCE</scope>
    <source>
        <strain evidence="4">JEL0513</strain>
    </source>
</reference>
<evidence type="ECO:0000313" key="5">
    <source>
        <dbReference type="Proteomes" id="UP001211907"/>
    </source>
</evidence>
<gene>
    <name evidence="4" type="ORF">HK100_012886</name>
</gene>
<evidence type="ECO:0000313" key="4">
    <source>
        <dbReference type="EMBL" id="KAJ3120253.1"/>
    </source>
</evidence>
<organism evidence="4 5">
    <name type="scientific">Physocladia obscura</name>
    <dbReference type="NCBI Taxonomy" id="109957"/>
    <lineage>
        <taxon>Eukaryota</taxon>
        <taxon>Fungi</taxon>
        <taxon>Fungi incertae sedis</taxon>
        <taxon>Chytridiomycota</taxon>
        <taxon>Chytridiomycota incertae sedis</taxon>
        <taxon>Chytridiomycetes</taxon>
        <taxon>Chytridiales</taxon>
        <taxon>Chytriomycetaceae</taxon>
        <taxon>Physocladia</taxon>
    </lineage>
</organism>
<dbReference type="Gene3D" id="1.20.5.170">
    <property type="match status" value="1"/>
</dbReference>
<dbReference type="CDD" id="cd14688">
    <property type="entry name" value="bZIP_YAP"/>
    <property type="match status" value="1"/>
</dbReference>
<keyword evidence="5" id="KW-1185">Reference proteome</keyword>
<dbReference type="SUPFAM" id="SSF57959">
    <property type="entry name" value="Leucine zipper domain"/>
    <property type="match status" value="1"/>
</dbReference>
<sequence length="232" mass="26079">MFEASSGSKRYDPHNNRGRPKETDDSKNKRIQQMRNAQRTLRARKQEYLLQLEIKNKELLEENTSLKLELQMSNMNSIFDCVNPRCVEKVSKLQAQIDRLSASFIGTPTSLTSVNKFSPQVAQNAQESNISVFSNPTGLQTTNMFDDLFSEILEPVENDPSMFDRIWNFGSATHVATGLPDLSPGFIKTAEETFGPLVIEPFKTEVKALSSIGDSKIVDRLFDVNVACVLLL</sequence>
<name>A0AAD5XC61_9FUNG</name>
<feature type="domain" description="BZIP" evidence="3">
    <location>
        <begin position="22"/>
        <end position="81"/>
    </location>
</feature>
<feature type="coiled-coil region" evidence="1">
    <location>
        <begin position="42"/>
        <end position="76"/>
    </location>
</feature>
<dbReference type="InterPro" id="IPR004827">
    <property type="entry name" value="bZIP"/>
</dbReference>
<dbReference type="GO" id="GO:0003700">
    <property type="term" value="F:DNA-binding transcription factor activity"/>
    <property type="evidence" value="ECO:0007669"/>
    <property type="project" value="InterPro"/>
</dbReference>
<keyword evidence="1" id="KW-0175">Coiled coil</keyword>
<feature type="region of interest" description="Disordered" evidence="2">
    <location>
        <begin position="1"/>
        <end position="31"/>
    </location>
</feature>